<feature type="region of interest" description="Disordered" evidence="7">
    <location>
        <begin position="890"/>
        <end position="920"/>
    </location>
</feature>
<keyword evidence="4" id="KW-0206">Cytoskeleton</keyword>
<keyword evidence="2 5" id="KW-0547">Nucleotide-binding</keyword>
<dbReference type="PROSITE" id="PS50067">
    <property type="entry name" value="KINESIN_MOTOR_2"/>
    <property type="match status" value="1"/>
</dbReference>
<dbReference type="PRINTS" id="PR00380">
    <property type="entry name" value="KINESINHEAVY"/>
</dbReference>
<comment type="subcellular location">
    <subcellularLocation>
        <location evidence="1">Cytoplasm</location>
        <location evidence="1">Cytoskeleton</location>
    </subcellularLocation>
</comment>
<dbReference type="InterPro" id="IPR027417">
    <property type="entry name" value="P-loop_NTPase"/>
</dbReference>
<dbReference type="SMART" id="SM00129">
    <property type="entry name" value="KISc"/>
    <property type="match status" value="1"/>
</dbReference>
<dbReference type="AlphaFoldDB" id="A0A8I6S7K9"/>
<organism evidence="9 10">
    <name type="scientific">Cimex lectularius</name>
    <name type="common">Bed bug</name>
    <name type="synonym">Acanthia lectularia</name>
    <dbReference type="NCBI Taxonomy" id="79782"/>
    <lineage>
        <taxon>Eukaryota</taxon>
        <taxon>Metazoa</taxon>
        <taxon>Ecdysozoa</taxon>
        <taxon>Arthropoda</taxon>
        <taxon>Hexapoda</taxon>
        <taxon>Insecta</taxon>
        <taxon>Pterygota</taxon>
        <taxon>Neoptera</taxon>
        <taxon>Paraneoptera</taxon>
        <taxon>Hemiptera</taxon>
        <taxon>Heteroptera</taxon>
        <taxon>Panheteroptera</taxon>
        <taxon>Cimicomorpha</taxon>
        <taxon>Cimicidae</taxon>
        <taxon>Cimex</taxon>
    </lineage>
</organism>
<keyword evidence="6" id="KW-0175">Coiled coil</keyword>
<dbReference type="GO" id="GO:0003777">
    <property type="term" value="F:microtubule motor activity"/>
    <property type="evidence" value="ECO:0007669"/>
    <property type="project" value="InterPro"/>
</dbReference>
<dbReference type="InterPro" id="IPR027640">
    <property type="entry name" value="Kinesin-like_fam"/>
</dbReference>
<dbReference type="InterPro" id="IPR001752">
    <property type="entry name" value="Kinesin_motor_dom"/>
</dbReference>
<evidence type="ECO:0000256" key="1">
    <source>
        <dbReference type="ARBA" id="ARBA00004245"/>
    </source>
</evidence>
<dbReference type="Gene3D" id="3.40.850.10">
    <property type="entry name" value="Kinesin motor domain"/>
    <property type="match status" value="1"/>
</dbReference>
<keyword evidence="3 5" id="KW-0067">ATP-binding</keyword>
<keyword evidence="10" id="KW-1185">Reference proteome</keyword>
<comment type="similarity">
    <text evidence="5">Belongs to the TRAFAC class myosin-kinesin ATPase superfamily. Kinesin family.</text>
</comment>
<evidence type="ECO:0000256" key="7">
    <source>
        <dbReference type="SAM" id="MobiDB-lite"/>
    </source>
</evidence>
<evidence type="ECO:0000256" key="4">
    <source>
        <dbReference type="ARBA" id="ARBA00023212"/>
    </source>
</evidence>
<feature type="region of interest" description="Disordered" evidence="7">
    <location>
        <begin position="750"/>
        <end position="785"/>
    </location>
</feature>
<dbReference type="GO" id="GO:0008017">
    <property type="term" value="F:microtubule binding"/>
    <property type="evidence" value="ECO:0007669"/>
    <property type="project" value="InterPro"/>
</dbReference>
<name>A0A8I6S7K9_CIMLE</name>
<dbReference type="InterPro" id="IPR036961">
    <property type="entry name" value="Kinesin_motor_dom_sf"/>
</dbReference>
<keyword evidence="5" id="KW-0505">Motor protein</keyword>
<dbReference type="RefSeq" id="XP_014259194.1">
    <property type="nucleotide sequence ID" value="XM_014403708.2"/>
</dbReference>
<dbReference type="EnsemblMetazoa" id="XM_014403708.2">
    <property type="protein sequence ID" value="XP_014259194.1"/>
    <property type="gene ID" value="LOC106672352"/>
</dbReference>
<dbReference type="GO" id="GO:0015630">
    <property type="term" value="C:microtubule cytoskeleton"/>
    <property type="evidence" value="ECO:0007669"/>
    <property type="project" value="UniProtKB-ARBA"/>
</dbReference>
<protein>
    <recommendedName>
        <fullName evidence="8">Kinesin motor domain-containing protein</fullName>
    </recommendedName>
</protein>
<dbReference type="GeneID" id="106672352"/>
<feature type="compositionally biased region" description="Polar residues" evidence="7">
    <location>
        <begin position="900"/>
        <end position="912"/>
    </location>
</feature>
<evidence type="ECO:0000313" key="10">
    <source>
        <dbReference type="Proteomes" id="UP000494040"/>
    </source>
</evidence>
<dbReference type="Proteomes" id="UP000494040">
    <property type="component" value="Unassembled WGS sequence"/>
</dbReference>
<evidence type="ECO:0000313" key="9">
    <source>
        <dbReference type="EnsemblMetazoa" id="XP_014259194.1"/>
    </source>
</evidence>
<dbReference type="PANTHER" id="PTHR47968">
    <property type="entry name" value="CENTROMERE PROTEIN E"/>
    <property type="match status" value="1"/>
</dbReference>
<dbReference type="KEGG" id="clec:106672352"/>
<feature type="compositionally biased region" description="Basic and acidic residues" evidence="7">
    <location>
        <begin position="860"/>
        <end position="872"/>
    </location>
</feature>
<dbReference type="GO" id="GO:0007018">
    <property type="term" value="P:microtubule-based movement"/>
    <property type="evidence" value="ECO:0007669"/>
    <property type="project" value="InterPro"/>
</dbReference>
<feature type="region of interest" description="Disordered" evidence="7">
    <location>
        <begin position="848"/>
        <end position="873"/>
    </location>
</feature>
<sequence length="954" mass="108822">MKHTKKSAIKVYARVRPSLMNISHHYDVQKQSVNSEDRDLLVLYGIPDHKDGCKYGFLFQKVFKETARQCDLYEVVAKPVVERVFNGYNGAILAYGQTGTGKTHSITGGSDNSSKGMIPRAFNGMFKLIKNAPEKEYSVSISTMEIYNELCYDLLSEEGSNHEGFTKVLLLEDAAGTVKLRNLSEHKVFEMKEVDRLLKKGMTNRTVADTPMNPVSSRSHCIFTLHLRQRVKPGDRKCVKSKLHMIDLSGSERVWKNNTSGLLLHEAKHINLSLHYLEQVIIALSERQRLHVPYRNSTITSLLRDSLGGNSHTAMVFTLSLEPNNFHVQKETLSTCRFSQRVSLVKTHSQKVIDYSSDTEEELVFLRSEVDRLRKIIGKMKIGVALNEDEENPTKNKAEAEDNYEEDSFEEYDEKASCSSDQEFCKIACNIESIQMENVTMPNVPLEDEVLSKSTIRDVELPKISLEDALKSIPLEDVLKNIPLEPNESEAMSVLSSENNKKVAVESPAPKHIEPFRQNHCVGLQGENEISLSFDFKSTVSHINRGILMLTTLLRHVSSVLTIQEEERIKMFDVEKLSNIMGLTLPHINPNTGEPYTDEKREAFTTFLHLKKSNRALYLYAEMHISYFSQLEAEWQLWKKVSSLMPELDLLEKELQNAQSKGEFPDVLETLEIAYIHKKRKLERAKEKLELLSKERFDSLRMFRDAKQSLLKSFELWWDEKGCQLPIETVQTKKTKSLMRLRKWSENLRMPSSTKHGTENRKSTDNINILKSVSEEQPNWSMRKNEKPLMIKGNSDDIKTNIHLGFIRETSSSQNCFSLNKISKDISDGQVLNRRTVSAHVMNFDSGKAEVSVSRGENASAKEEPSQPEEHSAQLWQNEVREILKNSDEKLPYSHHSGGKLSQRSSPNSSATMIHELSKQKASLPNIRSIDIKLTGDSDIDKEIMNFYNNRAGT</sequence>
<feature type="compositionally biased region" description="Polar residues" evidence="7">
    <location>
        <begin position="765"/>
        <end position="782"/>
    </location>
</feature>
<proteinExistence type="inferred from homology"/>
<evidence type="ECO:0000256" key="5">
    <source>
        <dbReference type="PROSITE-ProRule" id="PRU00283"/>
    </source>
</evidence>
<dbReference type="PANTHER" id="PTHR47968:SF67">
    <property type="entry name" value="KINESIN MOTOR DOMAIN-CONTAINING PROTEIN"/>
    <property type="match status" value="1"/>
</dbReference>
<dbReference type="GO" id="GO:0005524">
    <property type="term" value="F:ATP binding"/>
    <property type="evidence" value="ECO:0007669"/>
    <property type="project" value="UniProtKB-UniRule"/>
</dbReference>
<evidence type="ECO:0000256" key="3">
    <source>
        <dbReference type="ARBA" id="ARBA00022840"/>
    </source>
</evidence>
<dbReference type="OrthoDB" id="6628824at2759"/>
<evidence type="ECO:0000256" key="2">
    <source>
        <dbReference type="ARBA" id="ARBA00022741"/>
    </source>
</evidence>
<accession>A0A8I6S7K9</accession>
<evidence type="ECO:0000256" key="6">
    <source>
        <dbReference type="SAM" id="Coils"/>
    </source>
</evidence>
<feature type="coiled-coil region" evidence="6">
    <location>
        <begin position="668"/>
        <end position="695"/>
    </location>
</feature>
<feature type="domain" description="Kinesin motor" evidence="8">
    <location>
        <begin position="8"/>
        <end position="345"/>
    </location>
</feature>
<keyword evidence="4" id="KW-0963">Cytoplasm</keyword>
<feature type="binding site" evidence="5">
    <location>
        <begin position="96"/>
        <end position="103"/>
    </location>
    <ligand>
        <name>ATP</name>
        <dbReference type="ChEBI" id="CHEBI:30616"/>
    </ligand>
</feature>
<evidence type="ECO:0000259" key="8">
    <source>
        <dbReference type="PROSITE" id="PS50067"/>
    </source>
</evidence>
<dbReference type="Pfam" id="PF00225">
    <property type="entry name" value="Kinesin"/>
    <property type="match status" value="1"/>
</dbReference>
<reference evidence="9" key="1">
    <citation type="submission" date="2022-01" db="UniProtKB">
        <authorList>
            <consortium name="EnsemblMetazoa"/>
        </authorList>
    </citation>
    <scope>IDENTIFICATION</scope>
</reference>
<dbReference type="SUPFAM" id="SSF52540">
    <property type="entry name" value="P-loop containing nucleoside triphosphate hydrolases"/>
    <property type="match status" value="1"/>
</dbReference>